<dbReference type="SUPFAM" id="SSF57889">
    <property type="entry name" value="Cysteine-rich domain"/>
    <property type="match status" value="1"/>
</dbReference>
<dbReference type="Gene3D" id="3.30.60.20">
    <property type="match status" value="1"/>
</dbReference>
<dbReference type="OrthoDB" id="3196451at2759"/>
<comment type="caution">
    <text evidence="15">The sequence shown here is derived from an EMBL/GenBank/DDBJ whole genome shotgun (WGS) entry which is preliminary data.</text>
</comment>
<dbReference type="SUPFAM" id="SSF55550">
    <property type="entry name" value="SH2 domain"/>
    <property type="match status" value="1"/>
</dbReference>
<dbReference type="InterPro" id="IPR002219">
    <property type="entry name" value="PKC_DAG/PE"/>
</dbReference>
<dbReference type="AlphaFoldDB" id="A0A9J6CJC8"/>
<dbReference type="PROSITE" id="PS00479">
    <property type="entry name" value="ZF_DAG_PE_1"/>
    <property type="match status" value="1"/>
</dbReference>
<dbReference type="GO" id="GO:0007165">
    <property type="term" value="P:signal transduction"/>
    <property type="evidence" value="ECO:0007669"/>
    <property type="project" value="InterPro"/>
</dbReference>
<evidence type="ECO:0000259" key="13">
    <source>
        <dbReference type="PROSITE" id="PS50081"/>
    </source>
</evidence>
<feature type="transmembrane region" description="Helical" evidence="11">
    <location>
        <begin position="92"/>
        <end position="114"/>
    </location>
</feature>
<keyword evidence="5 11" id="KW-0812">Transmembrane</keyword>
<evidence type="ECO:0000313" key="15">
    <source>
        <dbReference type="EMBL" id="KAG5681835.1"/>
    </source>
</evidence>
<dbReference type="PANTHER" id="PTHR46075">
    <property type="entry name" value="CHIMERIN FAMILY MEMBER"/>
    <property type="match status" value="1"/>
</dbReference>
<keyword evidence="9 11" id="KW-0472">Membrane</keyword>
<evidence type="ECO:0000256" key="4">
    <source>
        <dbReference type="ARBA" id="ARBA00022468"/>
    </source>
</evidence>
<evidence type="ECO:0000256" key="2">
    <source>
        <dbReference type="ARBA" id="ARBA00010694"/>
    </source>
</evidence>
<keyword evidence="7" id="KW-0862">Zinc</keyword>
<dbReference type="Pfam" id="PF00620">
    <property type="entry name" value="RhoGAP"/>
    <property type="match status" value="1"/>
</dbReference>
<feature type="transmembrane region" description="Helical" evidence="11">
    <location>
        <begin position="161"/>
        <end position="179"/>
    </location>
</feature>
<keyword evidence="6" id="KW-0479">Metal-binding</keyword>
<dbReference type="InterPro" id="IPR008936">
    <property type="entry name" value="Rho_GTPase_activation_prot"/>
</dbReference>
<feature type="transmembrane region" description="Helical" evidence="11">
    <location>
        <begin position="34"/>
        <end position="56"/>
    </location>
</feature>
<protein>
    <recommendedName>
        <fullName evidence="17">N-chimaerin</fullName>
    </recommendedName>
</protein>
<dbReference type="GO" id="GO:0005096">
    <property type="term" value="F:GTPase activator activity"/>
    <property type="evidence" value="ECO:0007669"/>
    <property type="project" value="UniProtKB-KW"/>
</dbReference>
<dbReference type="FunFam" id="3.30.60.20:FF:000025">
    <property type="entry name" value="Chimaerin"/>
    <property type="match status" value="1"/>
</dbReference>
<dbReference type="PROSITE" id="PS50238">
    <property type="entry name" value="RHOGAP"/>
    <property type="match status" value="1"/>
</dbReference>
<dbReference type="FunFam" id="1.10.555.10:FF:000039">
    <property type="entry name" value="N-chimaerin isoform X5"/>
    <property type="match status" value="1"/>
</dbReference>
<dbReference type="InterPro" id="IPR036860">
    <property type="entry name" value="SH2_dom_sf"/>
</dbReference>
<name>A0A9J6CJC8_POLVA</name>
<dbReference type="PROSITE" id="PS50001">
    <property type="entry name" value="SH2"/>
    <property type="match status" value="1"/>
</dbReference>
<comment type="subcellular location">
    <subcellularLocation>
        <location evidence="1">Membrane</location>
        <topology evidence="1">Multi-pass membrane protein</topology>
    </subcellularLocation>
</comment>
<evidence type="ECO:0008006" key="17">
    <source>
        <dbReference type="Google" id="ProtNLM"/>
    </source>
</evidence>
<organism evidence="15 16">
    <name type="scientific">Polypedilum vanderplanki</name>
    <name type="common">Sleeping chironomid midge</name>
    <dbReference type="NCBI Taxonomy" id="319348"/>
    <lineage>
        <taxon>Eukaryota</taxon>
        <taxon>Metazoa</taxon>
        <taxon>Ecdysozoa</taxon>
        <taxon>Arthropoda</taxon>
        <taxon>Hexapoda</taxon>
        <taxon>Insecta</taxon>
        <taxon>Pterygota</taxon>
        <taxon>Neoptera</taxon>
        <taxon>Endopterygota</taxon>
        <taxon>Diptera</taxon>
        <taxon>Nematocera</taxon>
        <taxon>Chironomoidea</taxon>
        <taxon>Chironomidae</taxon>
        <taxon>Chironominae</taxon>
        <taxon>Polypedilum</taxon>
        <taxon>Polypedilum</taxon>
    </lineage>
</organism>
<keyword evidence="16" id="KW-1185">Reference proteome</keyword>
<dbReference type="InterPro" id="IPR051854">
    <property type="entry name" value="Rho-type_GAP"/>
</dbReference>
<dbReference type="PROSITE" id="PS51257">
    <property type="entry name" value="PROKAR_LIPOPROTEIN"/>
    <property type="match status" value="1"/>
</dbReference>
<evidence type="ECO:0000256" key="7">
    <source>
        <dbReference type="ARBA" id="ARBA00022833"/>
    </source>
</evidence>
<dbReference type="SMART" id="SM00324">
    <property type="entry name" value="RhoGAP"/>
    <property type="match status" value="1"/>
</dbReference>
<feature type="transmembrane region" description="Helical" evidence="11">
    <location>
        <begin position="199"/>
        <end position="218"/>
    </location>
</feature>
<evidence type="ECO:0000256" key="11">
    <source>
        <dbReference type="SAM" id="Phobius"/>
    </source>
</evidence>
<dbReference type="SMART" id="SM00109">
    <property type="entry name" value="C1"/>
    <property type="match status" value="1"/>
</dbReference>
<feature type="domain" description="SH2" evidence="12">
    <location>
        <begin position="332"/>
        <end position="405"/>
    </location>
</feature>
<keyword evidence="10" id="KW-0727">SH2 domain</keyword>
<dbReference type="GO" id="GO:0012505">
    <property type="term" value="C:endomembrane system"/>
    <property type="evidence" value="ECO:0007669"/>
    <property type="project" value="UniProtKB-ARBA"/>
</dbReference>
<dbReference type="CDD" id="cd20806">
    <property type="entry name" value="C1_CHN"/>
    <property type="match status" value="1"/>
</dbReference>
<feature type="transmembrane region" description="Helical" evidence="11">
    <location>
        <begin position="271"/>
        <end position="292"/>
    </location>
</feature>
<dbReference type="GO" id="GO:0055085">
    <property type="term" value="P:transmembrane transport"/>
    <property type="evidence" value="ECO:0007669"/>
    <property type="project" value="InterPro"/>
</dbReference>
<dbReference type="Pfam" id="PF00130">
    <property type="entry name" value="C1_1"/>
    <property type="match status" value="1"/>
</dbReference>
<keyword evidence="3" id="KW-0813">Transport</keyword>
<dbReference type="EMBL" id="JADBJN010000001">
    <property type="protein sequence ID" value="KAG5681835.1"/>
    <property type="molecule type" value="Genomic_DNA"/>
</dbReference>
<feature type="domain" description="Phorbol-ester/DAG-type" evidence="13">
    <location>
        <begin position="523"/>
        <end position="573"/>
    </location>
</feature>
<dbReference type="PANTHER" id="PTHR46075:SF2">
    <property type="entry name" value="RHO GTPASE ACTIVATING PROTEIN AT 5A, ISOFORM A"/>
    <property type="match status" value="1"/>
</dbReference>
<evidence type="ECO:0000256" key="1">
    <source>
        <dbReference type="ARBA" id="ARBA00004141"/>
    </source>
</evidence>
<dbReference type="SUPFAM" id="SSF48350">
    <property type="entry name" value="GTPase activation domain, GAP"/>
    <property type="match status" value="1"/>
</dbReference>
<dbReference type="SMART" id="SM00252">
    <property type="entry name" value="SH2"/>
    <property type="match status" value="1"/>
</dbReference>
<gene>
    <name evidence="15" type="ORF">PVAND_011243</name>
</gene>
<dbReference type="Proteomes" id="UP001107558">
    <property type="component" value="Chromosome 1"/>
</dbReference>
<feature type="transmembrane region" description="Helical" evidence="11">
    <location>
        <begin position="123"/>
        <end position="141"/>
    </location>
</feature>
<sequence length="775" mass="88091">MNTKAAFAIFGVFAGCCSNVVFLELLVKADPGSGNLITFLQFLFIAAHGFIFTSKFGTAKVHIGFKDYTILVSMFFIVSVANNYAFDFNVPMPLHMIFRAGSLIANMIMGIIILNKTYDFSKYLSVFMITAGIVTCTIISGSKVESTQLNPEADKSGFSAFFWWTVGIALLTLALFLSARMGIYQEVLYKRYGKYPYEALYFTHLLPLPGFILIYKNIWDHMLIANNSEPYNVPILGTDIPILWLYLIGNVLTQYLCISSVYVLTTECASLTVTLVVTLRKFVSLLFSIVYFRNPFTIYHWIVLQLQLAAPKPKPIFCTTTVTDRPIFYGYEYHGEINHKKTEEIFNNREDGEFLVRKSPGSIDYYTLSLKFDGKTKHYKIYYNPSYGHFLKEDFKRFETIQDLVADGLVNFYLQKHAGNIIQEMLIKTKNSFQQSPYMTLNRRKLRAISNELRRSLKVQEIIDNNCNTSNSSVNINDESQPLLMPDVIETSSSSAISNNNFNIIASNQDHENEPLPMVYEKLHRFTINNFKGLNFCEFCGNFLWGFSSQGVRCDDCGFVAHKKCSECVPPKCVPDLKKIRGIFGIDLTTIVQVHKSQIPFVITKCVQEVEKRGLQQEGIYRISGFADEVESLKLALDKEGEKTDMSEASYSINVITGTLKLYLRLLPLPLVTFQAYPMFIAATKEKLESEIIQNLKEAVKTLPTAHYNCLKYIITHLNRVAEHQAVNKMTEYNLATVFAPTLIATPPQQLTDMSEEIFLLSNMIKHCQIIFSSA</sequence>
<proteinExistence type="inferred from homology"/>
<evidence type="ECO:0000259" key="14">
    <source>
        <dbReference type="PROSITE" id="PS50238"/>
    </source>
</evidence>
<dbReference type="Pfam" id="PF08449">
    <property type="entry name" value="UAA"/>
    <property type="match status" value="1"/>
</dbReference>
<dbReference type="GO" id="GO:0016020">
    <property type="term" value="C:membrane"/>
    <property type="evidence" value="ECO:0007669"/>
    <property type="project" value="UniProtKB-SubCell"/>
</dbReference>
<reference evidence="15" key="1">
    <citation type="submission" date="2021-03" db="EMBL/GenBank/DDBJ databases">
        <title>Chromosome level genome of the anhydrobiotic midge Polypedilum vanderplanki.</title>
        <authorList>
            <person name="Yoshida Y."/>
            <person name="Kikawada T."/>
            <person name="Gusev O."/>
        </authorList>
    </citation>
    <scope>NUCLEOTIDE SEQUENCE</scope>
    <source>
        <strain evidence="15">NIAS01</strain>
        <tissue evidence="15">Whole body or cell culture</tissue>
    </source>
</reference>
<dbReference type="GO" id="GO:0046872">
    <property type="term" value="F:metal ion binding"/>
    <property type="evidence" value="ECO:0007669"/>
    <property type="project" value="UniProtKB-KW"/>
</dbReference>
<evidence type="ECO:0000256" key="9">
    <source>
        <dbReference type="ARBA" id="ARBA00023136"/>
    </source>
</evidence>
<dbReference type="InterPro" id="IPR013657">
    <property type="entry name" value="SCL35B1-4/HUT1"/>
</dbReference>
<dbReference type="InterPro" id="IPR000980">
    <property type="entry name" value="SH2"/>
</dbReference>
<keyword evidence="4" id="KW-0343">GTPase activation</keyword>
<feature type="transmembrane region" description="Helical" evidence="11">
    <location>
        <begin position="68"/>
        <end position="86"/>
    </location>
</feature>
<dbReference type="Gene3D" id="1.10.555.10">
    <property type="entry name" value="Rho GTPase activation protein"/>
    <property type="match status" value="1"/>
</dbReference>
<dbReference type="Pfam" id="PF00017">
    <property type="entry name" value="SH2"/>
    <property type="match status" value="1"/>
</dbReference>
<evidence type="ECO:0000256" key="5">
    <source>
        <dbReference type="ARBA" id="ARBA00022692"/>
    </source>
</evidence>
<evidence type="ECO:0000256" key="10">
    <source>
        <dbReference type="PROSITE-ProRule" id="PRU00191"/>
    </source>
</evidence>
<feature type="transmembrane region" description="Helical" evidence="11">
    <location>
        <begin position="243"/>
        <end position="264"/>
    </location>
</feature>
<evidence type="ECO:0000259" key="12">
    <source>
        <dbReference type="PROSITE" id="PS50001"/>
    </source>
</evidence>
<evidence type="ECO:0000256" key="6">
    <source>
        <dbReference type="ARBA" id="ARBA00022723"/>
    </source>
</evidence>
<evidence type="ECO:0000313" key="16">
    <source>
        <dbReference type="Proteomes" id="UP001107558"/>
    </source>
</evidence>
<keyword evidence="8 11" id="KW-1133">Transmembrane helix</keyword>
<comment type="similarity">
    <text evidence="2">Belongs to the nucleotide-sugar transporter family. SLC35B subfamily.</text>
</comment>
<feature type="domain" description="Rho-GAP" evidence="14">
    <location>
        <begin position="586"/>
        <end position="772"/>
    </location>
</feature>
<dbReference type="InterPro" id="IPR046349">
    <property type="entry name" value="C1-like_sf"/>
</dbReference>
<dbReference type="InterPro" id="IPR000198">
    <property type="entry name" value="RhoGAP_dom"/>
</dbReference>
<evidence type="ECO:0000256" key="8">
    <source>
        <dbReference type="ARBA" id="ARBA00022989"/>
    </source>
</evidence>
<evidence type="ECO:0000256" key="3">
    <source>
        <dbReference type="ARBA" id="ARBA00022448"/>
    </source>
</evidence>
<accession>A0A9J6CJC8</accession>
<dbReference type="Gene3D" id="3.30.505.10">
    <property type="entry name" value="SH2 domain"/>
    <property type="match status" value="1"/>
</dbReference>
<dbReference type="PROSITE" id="PS50081">
    <property type="entry name" value="ZF_DAG_PE_2"/>
    <property type="match status" value="1"/>
</dbReference>